<name>A0A1U7N140_9CYAN</name>
<evidence type="ECO:0000313" key="2">
    <source>
        <dbReference type="EMBL" id="OLT59685.1"/>
    </source>
</evidence>
<proteinExistence type="predicted"/>
<dbReference type="AlphaFoldDB" id="A0A1U7N140"/>
<protein>
    <submittedName>
        <fullName evidence="2">Uncharacterized protein</fullName>
    </submittedName>
</protein>
<evidence type="ECO:0000313" key="3">
    <source>
        <dbReference type="Proteomes" id="UP000186657"/>
    </source>
</evidence>
<organism evidence="2 3">
    <name type="scientific">Moorena bouillonii PNG</name>
    <dbReference type="NCBI Taxonomy" id="568701"/>
    <lineage>
        <taxon>Bacteria</taxon>
        <taxon>Bacillati</taxon>
        <taxon>Cyanobacteriota</taxon>
        <taxon>Cyanophyceae</taxon>
        <taxon>Coleofasciculales</taxon>
        <taxon>Coleofasciculaceae</taxon>
        <taxon>Moorena</taxon>
    </lineage>
</organism>
<accession>A0A1U7N140</accession>
<gene>
    <name evidence="2" type="ORF">BJP37_12235</name>
</gene>
<comment type="caution">
    <text evidence="2">The sequence shown here is derived from an EMBL/GenBank/DDBJ whole genome shotgun (WGS) entry which is preliminary data.</text>
</comment>
<dbReference type="Proteomes" id="UP000186657">
    <property type="component" value="Unassembled WGS sequence"/>
</dbReference>
<keyword evidence="3" id="KW-1185">Reference proteome</keyword>
<evidence type="ECO:0000256" key="1">
    <source>
        <dbReference type="SAM" id="MobiDB-lite"/>
    </source>
</evidence>
<reference evidence="2 3" key="1">
    <citation type="submission" date="2016-10" db="EMBL/GenBank/DDBJ databases">
        <title>Comparative genomics uncovers the prolific and rare metabolic potential of the cyanobacterial genus Moorea.</title>
        <authorList>
            <person name="Leao T."/>
            <person name="Castelao G."/>
            <person name="Korobeynikov A."/>
            <person name="Monroe E.A."/>
            <person name="Podell S."/>
            <person name="Glukhov E."/>
            <person name="Allen E."/>
            <person name="Gerwick W.H."/>
            <person name="Gerwick L."/>
        </authorList>
    </citation>
    <scope>NUCLEOTIDE SEQUENCE [LARGE SCALE GENOMIC DNA]</scope>
    <source>
        <strain evidence="2 3">PNG5-198</strain>
    </source>
</reference>
<feature type="region of interest" description="Disordered" evidence="1">
    <location>
        <begin position="29"/>
        <end position="60"/>
    </location>
</feature>
<dbReference type="EMBL" id="MKZS01000001">
    <property type="protein sequence ID" value="OLT59685.1"/>
    <property type="molecule type" value="Genomic_DNA"/>
</dbReference>
<sequence length="60" mass="6660">MNIFHYGYYSSLKLGLGKIIGFREQGIGNREQGAGSREQGAGSREQGAEKREEVNFFCTS</sequence>